<sequence>MPEDYLVKYGAKEMLATAIAEVLTLRPRVPVAFLASHFQGLATNKSAAVISRLRACHLSSPVFPSAVENAFYDLAATEAVPMASVSNSRRIDSQQRPSSSGQQNSSVVKKAKSGGPTTISEASFLQLLQHLSTDFPEALQTRLIEAVLSVSTKTNSKELKGVELARFHRGVQACLLMEELLDAGAMLFQALESSSSGTGVTSDALVGALRSSATSQFPRELTAVLMPLLARASTSTLSEATKASATMEAPALAGCHLLLQLSDIYDVLFDLALAPSGNK</sequence>
<accession>A0ABD3F528</accession>
<dbReference type="Proteomes" id="UP001632037">
    <property type="component" value="Unassembled WGS sequence"/>
</dbReference>
<dbReference type="EMBL" id="JBIMZQ010000037">
    <property type="protein sequence ID" value="KAL3661130.1"/>
    <property type="molecule type" value="Genomic_DNA"/>
</dbReference>
<dbReference type="Gene3D" id="1.20.890.10">
    <property type="entry name" value="cAMP-dependent protein kinase regulatory subunit, dimerization-anchoring domain"/>
    <property type="match status" value="1"/>
</dbReference>
<keyword evidence="3" id="KW-1185">Reference proteome</keyword>
<organism evidence="2 3">
    <name type="scientific">Phytophthora oleae</name>
    <dbReference type="NCBI Taxonomy" id="2107226"/>
    <lineage>
        <taxon>Eukaryota</taxon>
        <taxon>Sar</taxon>
        <taxon>Stramenopiles</taxon>
        <taxon>Oomycota</taxon>
        <taxon>Peronosporomycetes</taxon>
        <taxon>Peronosporales</taxon>
        <taxon>Peronosporaceae</taxon>
        <taxon>Phytophthora</taxon>
    </lineage>
</organism>
<name>A0ABD3F528_9STRA</name>
<gene>
    <name evidence="2" type="ORF">V7S43_013739</name>
</gene>
<dbReference type="AlphaFoldDB" id="A0ABD3F528"/>
<feature type="region of interest" description="Disordered" evidence="1">
    <location>
        <begin position="86"/>
        <end position="114"/>
    </location>
</feature>
<protein>
    <recommendedName>
        <fullName evidence="4">RIIa domain-containing protein</fullName>
    </recommendedName>
</protein>
<feature type="compositionally biased region" description="Polar residues" evidence="1">
    <location>
        <begin position="86"/>
        <end position="107"/>
    </location>
</feature>
<evidence type="ECO:0000313" key="3">
    <source>
        <dbReference type="Proteomes" id="UP001632037"/>
    </source>
</evidence>
<proteinExistence type="predicted"/>
<evidence type="ECO:0008006" key="4">
    <source>
        <dbReference type="Google" id="ProtNLM"/>
    </source>
</evidence>
<comment type="caution">
    <text evidence="2">The sequence shown here is derived from an EMBL/GenBank/DDBJ whole genome shotgun (WGS) entry which is preliminary data.</text>
</comment>
<reference evidence="2 3" key="1">
    <citation type="submission" date="2024-09" db="EMBL/GenBank/DDBJ databases">
        <title>Genome sequencing and assembly of Phytophthora oleae, isolate VK10A, causative agent of rot of olive drupes.</title>
        <authorList>
            <person name="Conti Taguali S."/>
            <person name="Riolo M."/>
            <person name="La Spada F."/>
            <person name="Cacciola S.O."/>
            <person name="Dionisio G."/>
        </authorList>
    </citation>
    <scope>NUCLEOTIDE SEQUENCE [LARGE SCALE GENOMIC DNA]</scope>
    <source>
        <strain evidence="2 3">VK10A</strain>
    </source>
</reference>
<evidence type="ECO:0000313" key="2">
    <source>
        <dbReference type="EMBL" id="KAL3661130.1"/>
    </source>
</evidence>
<evidence type="ECO:0000256" key="1">
    <source>
        <dbReference type="SAM" id="MobiDB-lite"/>
    </source>
</evidence>